<dbReference type="Gene3D" id="2.30.110.10">
    <property type="entry name" value="Electron Transport, Fmn-binding Protein, Chain A"/>
    <property type="match status" value="1"/>
</dbReference>
<dbReference type="InterPro" id="IPR012349">
    <property type="entry name" value="Split_barrel_FMN-bd"/>
</dbReference>
<accession>A0ABV6P9R7</accession>
<dbReference type="EMBL" id="JBHLUB010000026">
    <property type="protein sequence ID" value="MFC0581862.1"/>
    <property type="molecule type" value="Genomic_DNA"/>
</dbReference>
<protein>
    <submittedName>
        <fullName evidence="1">Pyridoxamine 5'-phosphate oxidase family protein</fullName>
    </submittedName>
</protein>
<gene>
    <name evidence="1" type="ORF">ACFFFR_05635</name>
</gene>
<dbReference type="Pfam" id="PF12900">
    <property type="entry name" value="Pyridox_ox_2"/>
    <property type="match status" value="1"/>
</dbReference>
<dbReference type="Proteomes" id="UP001589862">
    <property type="component" value="Unassembled WGS sequence"/>
</dbReference>
<keyword evidence="2" id="KW-1185">Reference proteome</keyword>
<proteinExistence type="predicted"/>
<evidence type="ECO:0000313" key="1">
    <source>
        <dbReference type="EMBL" id="MFC0581862.1"/>
    </source>
</evidence>
<evidence type="ECO:0000313" key="2">
    <source>
        <dbReference type="Proteomes" id="UP001589862"/>
    </source>
</evidence>
<name>A0ABV6P9R7_9MICC</name>
<reference evidence="1 2" key="1">
    <citation type="submission" date="2024-09" db="EMBL/GenBank/DDBJ databases">
        <authorList>
            <person name="Sun Q."/>
            <person name="Mori K."/>
        </authorList>
    </citation>
    <scope>NUCLEOTIDE SEQUENCE [LARGE SCALE GENOMIC DNA]</scope>
    <source>
        <strain evidence="1 2">NCAIM B.02604</strain>
    </source>
</reference>
<dbReference type="InterPro" id="IPR024747">
    <property type="entry name" value="Pyridox_Oxase-rel"/>
</dbReference>
<dbReference type="SUPFAM" id="SSF50475">
    <property type="entry name" value="FMN-binding split barrel"/>
    <property type="match status" value="1"/>
</dbReference>
<comment type="caution">
    <text evidence="1">The sequence shown here is derived from an EMBL/GenBank/DDBJ whole genome shotgun (WGS) entry which is preliminary data.</text>
</comment>
<organism evidence="1 2">
    <name type="scientific">Micrococcoides hystricis</name>
    <dbReference type="NCBI Taxonomy" id="1572761"/>
    <lineage>
        <taxon>Bacteria</taxon>
        <taxon>Bacillati</taxon>
        <taxon>Actinomycetota</taxon>
        <taxon>Actinomycetes</taxon>
        <taxon>Micrococcales</taxon>
        <taxon>Micrococcaceae</taxon>
        <taxon>Micrococcoides</taxon>
    </lineage>
</organism>
<sequence length="144" mass="16024">MMFEHAENEPILVLNDEQCWKLLEHTKHGRLVLTAAGEADIFPINYKASEGAIYFRSGAGTKVAELTVNDQVLFETDGILSDQAWSVIVRGTAEVLETASDIEHARKLGISPWVPTVKDFYVKITPTSVSGRHFQFGQHPEAEI</sequence>
<dbReference type="RefSeq" id="WP_377458639.1">
    <property type="nucleotide sequence ID" value="NZ_JBHLUB010000026.1"/>
</dbReference>